<name>A0A6G4XS14_9ACTN</name>
<comment type="similarity">
    <text evidence="2">Belongs to the bacterial solute-binding protein SsuA/TauA family.</text>
</comment>
<feature type="signal peptide" evidence="4">
    <location>
        <begin position="1"/>
        <end position="25"/>
    </location>
</feature>
<evidence type="ECO:0000313" key="6">
    <source>
        <dbReference type="EMBL" id="NGO80389.1"/>
    </source>
</evidence>
<evidence type="ECO:0000256" key="3">
    <source>
        <dbReference type="ARBA" id="ARBA00022729"/>
    </source>
</evidence>
<dbReference type="RefSeq" id="WP_165335809.1">
    <property type="nucleotide sequence ID" value="NZ_JAAKZW010000213.1"/>
</dbReference>
<dbReference type="Proteomes" id="UP000481109">
    <property type="component" value="Unassembled WGS sequence"/>
</dbReference>
<protein>
    <submittedName>
        <fullName evidence="6">ABC transporter substrate-binding protein</fullName>
    </submittedName>
</protein>
<dbReference type="EMBL" id="JAAKZW010000213">
    <property type="protein sequence ID" value="NGO80389.1"/>
    <property type="molecule type" value="Genomic_DNA"/>
</dbReference>
<dbReference type="SUPFAM" id="SSF53850">
    <property type="entry name" value="Periplasmic binding protein-like II"/>
    <property type="match status" value="1"/>
</dbReference>
<comment type="caution">
    <text evidence="6">The sequence shown here is derived from an EMBL/GenBank/DDBJ whole genome shotgun (WGS) entry which is preliminary data.</text>
</comment>
<comment type="subcellular location">
    <subcellularLocation>
        <location evidence="1">Periplasm</location>
    </subcellularLocation>
</comment>
<dbReference type="SMART" id="SM00062">
    <property type="entry name" value="PBPb"/>
    <property type="match status" value="1"/>
</dbReference>
<dbReference type="PANTHER" id="PTHR30024">
    <property type="entry name" value="ALIPHATIC SULFONATES-BINDING PROTEIN-RELATED"/>
    <property type="match status" value="1"/>
</dbReference>
<gene>
    <name evidence="6" type="ORF">G6045_32740</name>
</gene>
<accession>A0A6G4XS14</accession>
<keyword evidence="7" id="KW-1185">Reference proteome</keyword>
<dbReference type="PANTHER" id="PTHR30024:SF47">
    <property type="entry name" value="TAURINE-BINDING PERIPLASMIC PROTEIN"/>
    <property type="match status" value="1"/>
</dbReference>
<sequence length="330" mass="34072">MTVRIRLKRALATTLALAGLFTPLAACGGPSATAKNTGADGLTHLKWGYSLTDSAPILLGIQDGVFEKHGLKVDASEVGAADLVGGLISGSFDLSVQTGPGLALAVGQKVPITAVSGVTTFEAGAAKTTGSALLVAEDSDIKRPKDLEGKKVGVNLLKSASEFGVRQDVTDDGGDADKVEIVEIPFASARDGLAKGQIDAALVADPVLSQLLDSGAAKAPMGDPIEKVFGASPRLVITASKDWAAKNPKVVEQVQAAIKESLELAAKNPDRLLPIYEKHYKMTPAIAKATKLNAFKADIDPDSFAVINDVLVRYGALAKPVNSADLTVAP</sequence>
<dbReference type="GO" id="GO:0042597">
    <property type="term" value="C:periplasmic space"/>
    <property type="evidence" value="ECO:0007669"/>
    <property type="project" value="UniProtKB-SubCell"/>
</dbReference>
<evidence type="ECO:0000256" key="4">
    <source>
        <dbReference type="SAM" id="SignalP"/>
    </source>
</evidence>
<feature type="domain" description="Solute-binding protein family 3/N-terminal" evidence="5">
    <location>
        <begin position="44"/>
        <end position="283"/>
    </location>
</feature>
<reference evidence="6 7" key="1">
    <citation type="submission" date="2020-02" db="EMBL/GenBank/DDBJ databases">
        <title>Whole-genome analyses of novel actinobacteria.</title>
        <authorList>
            <person name="Sahin N."/>
            <person name="Tokatli A."/>
        </authorList>
    </citation>
    <scope>NUCLEOTIDE SEQUENCE [LARGE SCALE GENOMIC DNA]</scope>
    <source>
        <strain evidence="6 7">YC504</strain>
    </source>
</reference>
<feature type="chain" id="PRO_5038731610" evidence="4">
    <location>
        <begin position="26"/>
        <end position="330"/>
    </location>
</feature>
<evidence type="ECO:0000313" key="7">
    <source>
        <dbReference type="Proteomes" id="UP000481109"/>
    </source>
</evidence>
<dbReference type="InterPro" id="IPR015168">
    <property type="entry name" value="SsuA/THI5"/>
</dbReference>
<organism evidence="6 7">
    <name type="scientific">Streptomyces mesophilus</name>
    <dbReference type="NCBI Taxonomy" id="1775132"/>
    <lineage>
        <taxon>Bacteria</taxon>
        <taxon>Bacillati</taxon>
        <taxon>Actinomycetota</taxon>
        <taxon>Actinomycetes</taxon>
        <taxon>Kitasatosporales</taxon>
        <taxon>Streptomycetaceae</taxon>
        <taxon>Streptomyces</taxon>
    </lineage>
</organism>
<dbReference type="AlphaFoldDB" id="A0A6G4XS14"/>
<dbReference type="InterPro" id="IPR001638">
    <property type="entry name" value="Solute-binding_3/MltF_N"/>
</dbReference>
<keyword evidence="3 4" id="KW-0732">Signal</keyword>
<dbReference type="Gene3D" id="3.40.190.10">
    <property type="entry name" value="Periplasmic binding protein-like II"/>
    <property type="match status" value="2"/>
</dbReference>
<proteinExistence type="inferred from homology"/>
<evidence type="ECO:0000259" key="5">
    <source>
        <dbReference type="SMART" id="SM00062"/>
    </source>
</evidence>
<dbReference type="Pfam" id="PF09084">
    <property type="entry name" value="NMT1"/>
    <property type="match status" value="1"/>
</dbReference>
<evidence type="ECO:0000256" key="1">
    <source>
        <dbReference type="ARBA" id="ARBA00004418"/>
    </source>
</evidence>
<evidence type="ECO:0000256" key="2">
    <source>
        <dbReference type="ARBA" id="ARBA00010742"/>
    </source>
</evidence>